<dbReference type="InterPro" id="IPR007111">
    <property type="entry name" value="NACHT_NTPase"/>
</dbReference>
<dbReference type="PANTHER" id="PTHR46312">
    <property type="entry name" value="NACHT DOMAIN-CONTAINING PROTEIN"/>
    <property type="match status" value="1"/>
</dbReference>
<reference evidence="5" key="1">
    <citation type="journal article" date="2021" name="Genome Biol. Evol.">
        <title>A High-Quality Reference Genome for a Parasitic Bivalve with Doubly Uniparental Inheritance (Bivalvia: Unionida).</title>
        <authorList>
            <person name="Smith C.H."/>
        </authorList>
    </citation>
    <scope>NUCLEOTIDE SEQUENCE</scope>
    <source>
        <strain evidence="5">CHS0354</strain>
    </source>
</reference>
<dbReference type="Gene3D" id="3.40.50.300">
    <property type="entry name" value="P-loop containing nucleotide triphosphate hydrolases"/>
    <property type="match status" value="1"/>
</dbReference>
<reference evidence="5" key="3">
    <citation type="submission" date="2023-05" db="EMBL/GenBank/DDBJ databases">
        <authorList>
            <person name="Smith C.H."/>
        </authorList>
    </citation>
    <scope>NUCLEOTIDE SEQUENCE</scope>
    <source>
        <strain evidence="5">CHS0354</strain>
        <tissue evidence="5">Mantle</tissue>
    </source>
</reference>
<dbReference type="SUPFAM" id="SSF48726">
    <property type="entry name" value="Immunoglobulin"/>
    <property type="match status" value="1"/>
</dbReference>
<evidence type="ECO:0000313" key="5">
    <source>
        <dbReference type="EMBL" id="KAK3580840.1"/>
    </source>
</evidence>
<dbReference type="GO" id="GO:0005524">
    <property type="term" value="F:ATP binding"/>
    <property type="evidence" value="ECO:0007669"/>
    <property type="project" value="UniProtKB-KW"/>
</dbReference>
<dbReference type="InterPro" id="IPR036179">
    <property type="entry name" value="Ig-like_dom_sf"/>
</dbReference>
<dbReference type="Pfam" id="PF05729">
    <property type="entry name" value="NACHT"/>
    <property type="match status" value="1"/>
</dbReference>
<evidence type="ECO:0000256" key="3">
    <source>
        <dbReference type="SAM" id="Phobius"/>
    </source>
</evidence>
<accession>A0AAE0RWZ6</accession>
<comment type="caution">
    <text evidence="5">The sequence shown here is derived from an EMBL/GenBank/DDBJ whole genome shotgun (WGS) entry which is preliminary data.</text>
</comment>
<organism evidence="5 6">
    <name type="scientific">Potamilus streckersoni</name>
    <dbReference type="NCBI Taxonomy" id="2493646"/>
    <lineage>
        <taxon>Eukaryota</taxon>
        <taxon>Metazoa</taxon>
        <taxon>Spiralia</taxon>
        <taxon>Lophotrochozoa</taxon>
        <taxon>Mollusca</taxon>
        <taxon>Bivalvia</taxon>
        <taxon>Autobranchia</taxon>
        <taxon>Heteroconchia</taxon>
        <taxon>Palaeoheterodonta</taxon>
        <taxon>Unionida</taxon>
        <taxon>Unionoidea</taxon>
        <taxon>Unionidae</taxon>
        <taxon>Ambleminae</taxon>
        <taxon>Lampsilini</taxon>
        <taxon>Potamilus</taxon>
    </lineage>
</organism>
<feature type="domain" description="NACHT" evidence="4">
    <location>
        <begin position="393"/>
        <end position="473"/>
    </location>
</feature>
<protein>
    <recommendedName>
        <fullName evidence="4">NACHT domain-containing protein</fullName>
    </recommendedName>
</protein>
<keyword evidence="3" id="KW-0812">Transmembrane</keyword>
<keyword evidence="3" id="KW-1133">Transmembrane helix</keyword>
<keyword evidence="1" id="KW-0547">Nucleotide-binding</keyword>
<dbReference type="InterPro" id="IPR013783">
    <property type="entry name" value="Ig-like_fold"/>
</dbReference>
<dbReference type="EMBL" id="JAEAOA010001939">
    <property type="protein sequence ID" value="KAK3580840.1"/>
    <property type="molecule type" value="Genomic_DNA"/>
</dbReference>
<feature type="transmembrane region" description="Helical" evidence="3">
    <location>
        <begin position="495"/>
        <end position="517"/>
    </location>
</feature>
<proteinExistence type="predicted"/>
<keyword evidence="2" id="KW-0067">ATP-binding</keyword>
<dbReference type="SUPFAM" id="SSF52540">
    <property type="entry name" value="P-loop containing nucleoside triphosphate hydrolases"/>
    <property type="match status" value="1"/>
</dbReference>
<reference evidence="5" key="2">
    <citation type="journal article" date="2021" name="Genome Biol. Evol.">
        <title>Developing a high-quality reference genome for a parasitic bivalve with doubly uniparental inheritance (Bivalvia: Unionida).</title>
        <authorList>
            <person name="Smith C.H."/>
        </authorList>
    </citation>
    <scope>NUCLEOTIDE SEQUENCE</scope>
    <source>
        <strain evidence="5">CHS0354</strain>
        <tissue evidence="5">Mantle</tissue>
    </source>
</reference>
<dbReference type="SUPFAM" id="SSF52047">
    <property type="entry name" value="RNI-like"/>
    <property type="match status" value="1"/>
</dbReference>
<evidence type="ECO:0000256" key="1">
    <source>
        <dbReference type="ARBA" id="ARBA00022741"/>
    </source>
</evidence>
<feature type="transmembrane region" description="Helical" evidence="3">
    <location>
        <begin position="645"/>
        <end position="664"/>
    </location>
</feature>
<dbReference type="InterPro" id="IPR027417">
    <property type="entry name" value="P-loop_NTPase"/>
</dbReference>
<sequence length="1194" mass="135370">MKRSAICESEDANLLFPNTPTSYAGDIKAKTWNKDNGIRLASWMASTDFITHPSYSDRLMPIGENSIKIRNATRNDTGFYTLVQTSGSTQNFFKSTLYLEVLVPPTNQCIPNITLEGNSLQAILPLGGCGIPKLTPNWTSGTQKLISDRISVLDLTSETKTELYIACAVGSSKRCIQIDSCNLCTNYTVSEPQVQDNSNTRLNLWWIPVPIILIIIIKSVACLLCYKWIKKKNKYPARRDDGGANNETGAGTALIDLELDELGRTVPEKETFSIIGVTELRRHLIGQYKTTKSVAISPCQEENHVDVSHIYCELEIMSLGTGDDDVRENVTTASVLRSSIGEENFRPTPVMIIGECGSGKTTWCKNLVHQWCQYHDKKESKLSTDDSSIPDIARRYIVEHADSVLLLIDGLDEVTCSLEPVVNLLKEDETFSISIVLASRPSGLECLQEKVGRSLRLFEIHGMSLESSKKYARIVLDMLRETHGEKRNIDQFWKFANNIQVLSMCHIPLLCLSLIFIWTENKAITADLANVLLTIVEYYLQRTMTREWFKVNMGKVLEKQTFDISGFIAMRKNPQYLGDHGYLLKVISGIAQNLWYVQMDGEIDKKSIEMETKTMDSKNDVKYCLETGILLTTFRGKLDRTRSQVVFCHPLFFDLFAALSITMGNGESLRKCITTKKAVVQNICMIHMLCQVAPNVVKDMIKDISKIFEKDNENYKNEKTLESEPKLICNIECSDPKLQRGAPVKWLKTLMYMDELNNAKLSLLTEGLKFTKDLTVFLLHLSENKNELVFRLPILSKLQALQVDTEHGTLLLDEEQKWKNGKFSELGELVIRSVNIDVETTGHIIESVSTCKHLRTLELCPNDESDTDILPLGSKKTFYDGWVHLAEGIKNMTSLSTFRLHNLQIREYLPALLESLCRCPTIEMLDLMNLNEIDTEKNIKVNSKDQHLYGGNHQEAKQSENLKILKTIRNETGNTIQLTKNSMSEKSWSALSAQLEYLSPRIVHIEQVHQSSRVVNEVLQGIGRCKNLKVLVLCNIHTGNHPVSFFSLRQLHMLTKFTISKITMPDSSWKELSDILARLPKLEELSLADLEIKNCFIDVYKASNVKLLELREVHLEDGLWSKVVDLVMTLPNLETLKLVSCKMSKKAPLIFSNKMNRSIFHVEMERKSKVTDSEMVSIDMIVTSKRKLINQTIE</sequence>
<feature type="transmembrane region" description="Helical" evidence="3">
    <location>
        <begin position="205"/>
        <end position="229"/>
    </location>
</feature>
<evidence type="ECO:0000313" key="6">
    <source>
        <dbReference type="Proteomes" id="UP001195483"/>
    </source>
</evidence>
<evidence type="ECO:0000256" key="2">
    <source>
        <dbReference type="ARBA" id="ARBA00022840"/>
    </source>
</evidence>
<dbReference type="AlphaFoldDB" id="A0AAE0RWZ6"/>
<name>A0AAE0RWZ6_9BIVA</name>
<dbReference type="Gene3D" id="3.80.10.10">
    <property type="entry name" value="Ribonuclease Inhibitor"/>
    <property type="match status" value="2"/>
</dbReference>
<feature type="transmembrane region" description="Helical" evidence="3">
    <location>
        <begin position="523"/>
        <end position="540"/>
    </location>
</feature>
<dbReference type="Gene3D" id="2.60.40.10">
    <property type="entry name" value="Immunoglobulins"/>
    <property type="match status" value="1"/>
</dbReference>
<evidence type="ECO:0000259" key="4">
    <source>
        <dbReference type="Pfam" id="PF05729"/>
    </source>
</evidence>
<keyword evidence="3" id="KW-0472">Membrane</keyword>
<dbReference type="PANTHER" id="PTHR46312:SF2">
    <property type="entry name" value="NUCLEOTIDE-BINDING OLIGOMERIZATION DOMAIN-CONTAINING PROTEIN 2-LIKE"/>
    <property type="match status" value="1"/>
</dbReference>
<dbReference type="InterPro" id="IPR032675">
    <property type="entry name" value="LRR_dom_sf"/>
</dbReference>
<keyword evidence="6" id="KW-1185">Reference proteome</keyword>
<dbReference type="Proteomes" id="UP001195483">
    <property type="component" value="Unassembled WGS sequence"/>
</dbReference>
<gene>
    <name evidence="5" type="ORF">CHS0354_032896</name>
</gene>